<feature type="compositionally biased region" description="Basic and acidic residues" evidence="9">
    <location>
        <begin position="378"/>
        <end position="388"/>
    </location>
</feature>
<keyword evidence="10" id="KW-0472">Membrane</keyword>
<evidence type="ECO:0000256" key="2">
    <source>
        <dbReference type="ARBA" id="ARBA00022527"/>
    </source>
</evidence>
<dbReference type="InterPro" id="IPR011009">
    <property type="entry name" value="Kinase-like_dom_sf"/>
</dbReference>
<feature type="region of interest" description="Disordered" evidence="9">
    <location>
        <begin position="1"/>
        <end position="35"/>
    </location>
</feature>
<sequence length="898" mass="103632">MEQLKSEVLFQNEKEMKSVQEKKNRSEKPETLGHKLQKLKDAELKSELLRNSKMNNMEPPRMGTSCRPLKSDFVGESQLLQGKRIKPINTKDKSFYYHTEDMKQPNSTSSFFRTYGYIVVIILVITINYFNSRHPNSDLVEGSQLLQGDKIKPINTKERSRHTDLKEPQSTGSYLRTKGTLKSHFAEESQIEAKENSRIRKESSHNYAPNELKQPHTASSFFRTQRSQTKLHSDTGDPQIGPSLKSIRTKPKENVENKSHKIEGGQAKTPSSTSSLLRRITTSLKTGNTKVTPSHKQSNKYERRVKCERKIFNFFIKLQYNEWERKILNFIVKVRSSLLDHFQGENSHPSKNNTENDEFDFNLGGNLTKLSKLRLKPNKTEEKEEKTSNPKSPFSRILSSITPRSLTRSLTPKILTPRSLTPTNLSPRSLTPTNLTPRSKTPNFSAAKLYEKIKSYERRKSSTRDVISSEVIHLDCLNPRKLKKDKKYSNLILINFKSHFTKRDPFTYENKEVEGSVLVSLNEMIGKGGVAEVYRGIFCDGPNEIEVAVKLFSYSTSSIRFETLEDLLKDPKNEMDIFEAFYNQNYSEQSGIIKMFDGGEIQNIVYADRDTRVGFKYLIITELGGDNFFKYIEDEIYVRKGLSESEIMTELEQPATCLIQIHKVAIHMDFKPENLVFDSKNNLKAIDFGGSILLPKGKSRSDGIRVKRKTTSLYIMPPEINIPLKFELNKNYKSKDSATYTKEYATTKTDIWEFGILIFHIILFNDNQASVSALAKINNFFNYLYLAQDKILNNLENFNKTIILLLRIMINYPSLFLLATNLLVVDEDKRLSARGIKNFLTSKCRIGNKSETFELFFKTKDFGIFNKKYRDLLKSGQKELLYLENHEKRDLEECDRTL</sequence>
<dbReference type="OrthoDB" id="4062651at2759"/>
<keyword evidence="3" id="KW-0808">Transferase</keyword>
<feature type="compositionally biased region" description="Basic and acidic residues" evidence="9">
    <location>
        <begin position="250"/>
        <end position="263"/>
    </location>
</feature>
<dbReference type="Gene3D" id="3.30.200.20">
    <property type="entry name" value="Phosphorylase Kinase, domain 1"/>
    <property type="match status" value="1"/>
</dbReference>
<keyword evidence="5" id="KW-0418">Kinase</keyword>
<dbReference type="GO" id="GO:0005524">
    <property type="term" value="F:ATP binding"/>
    <property type="evidence" value="ECO:0007669"/>
    <property type="project" value="UniProtKB-KW"/>
</dbReference>
<feature type="region of interest" description="Disordered" evidence="9">
    <location>
        <begin position="225"/>
        <end position="275"/>
    </location>
</feature>
<feature type="compositionally biased region" description="Polar residues" evidence="9">
    <location>
        <begin position="418"/>
        <end position="442"/>
    </location>
</feature>
<feature type="region of interest" description="Disordered" evidence="9">
    <location>
        <begin position="155"/>
        <end position="212"/>
    </location>
</feature>
<feature type="compositionally biased region" description="Basic and acidic residues" evidence="9">
    <location>
        <begin position="12"/>
        <end position="35"/>
    </location>
</feature>
<name>A0A6V7XDU8_MELEN</name>
<evidence type="ECO:0000256" key="10">
    <source>
        <dbReference type="SAM" id="Phobius"/>
    </source>
</evidence>
<feature type="compositionally biased region" description="Basic and acidic residues" evidence="9">
    <location>
        <begin position="184"/>
        <end position="204"/>
    </location>
</feature>
<dbReference type="AlphaFoldDB" id="A0A6V7XDU8"/>
<feature type="region of interest" description="Disordered" evidence="9">
    <location>
        <begin position="342"/>
        <end position="398"/>
    </location>
</feature>
<dbReference type="Pfam" id="PF00069">
    <property type="entry name" value="Pkinase"/>
    <property type="match status" value="1"/>
</dbReference>
<keyword evidence="10" id="KW-1133">Transmembrane helix</keyword>
<feature type="compositionally biased region" description="Polar residues" evidence="9">
    <location>
        <begin position="344"/>
        <end position="353"/>
    </location>
</feature>
<proteinExistence type="predicted"/>
<feature type="transmembrane region" description="Helical" evidence="10">
    <location>
        <begin position="112"/>
        <end position="130"/>
    </location>
</feature>
<dbReference type="PANTHER" id="PTHR24343:SF466">
    <property type="entry name" value="AMP-ACTIVATED PROTEIN KINASE ALPHA SUBUNIT, ISOFORM A"/>
    <property type="match status" value="1"/>
</dbReference>
<dbReference type="Gene3D" id="1.10.510.10">
    <property type="entry name" value="Transferase(Phosphotransferase) domain 1"/>
    <property type="match status" value="1"/>
</dbReference>
<gene>
    <name evidence="12" type="ORF">MENT_LOCUS50612</name>
</gene>
<evidence type="ECO:0000256" key="6">
    <source>
        <dbReference type="ARBA" id="ARBA00022840"/>
    </source>
</evidence>
<keyword evidence="6" id="KW-0067">ATP-binding</keyword>
<evidence type="ECO:0000256" key="8">
    <source>
        <dbReference type="ARBA" id="ARBA00048679"/>
    </source>
</evidence>
<evidence type="ECO:0000256" key="5">
    <source>
        <dbReference type="ARBA" id="ARBA00022777"/>
    </source>
</evidence>
<evidence type="ECO:0000256" key="3">
    <source>
        <dbReference type="ARBA" id="ARBA00022679"/>
    </source>
</evidence>
<evidence type="ECO:0000256" key="7">
    <source>
        <dbReference type="ARBA" id="ARBA00047899"/>
    </source>
</evidence>
<evidence type="ECO:0000259" key="11">
    <source>
        <dbReference type="PROSITE" id="PS50011"/>
    </source>
</evidence>
<organism evidence="12 13">
    <name type="scientific">Meloidogyne enterolobii</name>
    <name type="common">Root-knot nematode worm</name>
    <name type="synonym">Meloidogyne mayaguensis</name>
    <dbReference type="NCBI Taxonomy" id="390850"/>
    <lineage>
        <taxon>Eukaryota</taxon>
        <taxon>Metazoa</taxon>
        <taxon>Ecdysozoa</taxon>
        <taxon>Nematoda</taxon>
        <taxon>Chromadorea</taxon>
        <taxon>Rhabditida</taxon>
        <taxon>Tylenchina</taxon>
        <taxon>Tylenchomorpha</taxon>
        <taxon>Tylenchoidea</taxon>
        <taxon>Meloidogynidae</taxon>
        <taxon>Meloidogyninae</taxon>
        <taxon>Meloidogyne</taxon>
    </lineage>
</organism>
<dbReference type="SMART" id="SM00220">
    <property type="entry name" value="S_TKc"/>
    <property type="match status" value="1"/>
</dbReference>
<accession>A0A6V7XDU8</accession>
<evidence type="ECO:0000313" key="12">
    <source>
        <dbReference type="EMBL" id="CAD2197372.1"/>
    </source>
</evidence>
<evidence type="ECO:0000256" key="1">
    <source>
        <dbReference type="ARBA" id="ARBA00012513"/>
    </source>
</evidence>
<feature type="domain" description="Protein kinase" evidence="11">
    <location>
        <begin position="519"/>
        <end position="840"/>
    </location>
</feature>
<protein>
    <recommendedName>
        <fullName evidence="1">non-specific serine/threonine protein kinase</fullName>
        <ecNumber evidence="1">2.7.11.1</ecNumber>
    </recommendedName>
</protein>
<dbReference type="GO" id="GO:0004674">
    <property type="term" value="F:protein serine/threonine kinase activity"/>
    <property type="evidence" value="ECO:0007669"/>
    <property type="project" value="UniProtKB-KW"/>
</dbReference>
<keyword evidence="2" id="KW-0723">Serine/threonine-protein kinase</keyword>
<comment type="catalytic activity">
    <reaction evidence="8">
        <text>L-seryl-[protein] + ATP = O-phospho-L-seryl-[protein] + ADP + H(+)</text>
        <dbReference type="Rhea" id="RHEA:17989"/>
        <dbReference type="Rhea" id="RHEA-COMP:9863"/>
        <dbReference type="Rhea" id="RHEA-COMP:11604"/>
        <dbReference type="ChEBI" id="CHEBI:15378"/>
        <dbReference type="ChEBI" id="CHEBI:29999"/>
        <dbReference type="ChEBI" id="CHEBI:30616"/>
        <dbReference type="ChEBI" id="CHEBI:83421"/>
        <dbReference type="ChEBI" id="CHEBI:456216"/>
        <dbReference type="EC" id="2.7.11.1"/>
    </reaction>
</comment>
<dbReference type="SUPFAM" id="SSF56112">
    <property type="entry name" value="Protein kinase-like (PK-like)"/>
    <property type="match status" value="1"/>
</dbReference>
<evidence type="ECO:0000256" key="4">
    <source>
        <dbReference type="ARBA" id="ARBA00022741"/>
    </source>
</evidence>
<feature type="region of interest" description="Disordered" evidence="9">
    <location>
        <begin position="411"/>
        <end position="442"/>
    </location>
</feature>
<comment type="catalytic activity">
    <reaction evidence="7">
        <text>L-threonyl-[protein] + ATP = O-phospho-L-threonyl-[protein] + ADP + H(+)</text>
        <dbReference type="Rhea" id="RHEA:46608"/>
        <dbReference type="Rhea" id="RHEA-COMP:11060"/>
        <dbReference type="Rhea" id="RHEA-COMP:11605"/>
        <dbReference type="ChEBI" id="CHEBI:15378"/>
        <dbReference type="ChEBI" id="CHEBI:30013"/>
        <dbReference type="ChEBI" id="CHEBI:30616"/>
        <dbReference type="ChEBI" id="CHEBI:61977"/>
        <dbReference type="ChEBI" id="CHEBI:456216"/>
        <dbReference type="EC" id="2.7.11.1"/>
    </reaction>
</comment>
<feature type="transmembrane region" description="Helical" evidence="10">
    <location>
        <begin position="802"/>
        <end position="824"/>
    </location>
</feature>
<keyword evidence="10" id="KW-0812">Transmembrane</keyword>
<dbReference type="PROSITE" id="PS50011">
    <property type="entry name" value="PROTEIN_KINASE_DOM"/>
    <property type="match status" value="1"/>
</dbReference>
<keyword evidence="4" id="KW-0547">Nucleotide-binding</keyword>
<dbReference type="EMBL" id="CAJEWN010001426">
    <property type="protein sequence ID" value="CAD2197372.1"/>
    <property type="molecule type" value="Genomic_DNA"/>
</dbReference>
<comment type="caution">
    <text evidence="12">The sequence shown here is derived from an EMBL/GenBank/DDBJ whole genome shotgun (WGS) entry which is preliminary data.</text>
</comment>
<evidence type="ECO:0000256" key="9">
    <source>
        <dbReference type="SAM" id="MobiDB-lite"/>
    </source>
</evidence>
<dbReference type="Proteomes" id="UP000580250">
    <property type="component" value="Unassembled WGS sequence"/>
</dbReference>
<reference evidence="12 13" key="1">
    <citation type="submission" date="2020-08" db="EMBL/GenBank/DDBJ databases">
        <authorList>
            <person name="Koutsovoulos G."/>
            <person name="Danchin GJ E."/>
        </authorList>
    </citation>
    <scope>NUCLEOTIDE SEQUENCE [LARGE SCALE GENOMIC DNA]</scope>
</reference>
<dbReference type="InterPro" id="IPR000719">
    <property type="entry name" value="Prot_kinase_dom"/>
</dbReference>
<dbReference type="PANTHER" id="PTHR24343">
    <property type="entry name" value="SERINE/THREONINE KINASE"/>
    <property type="match status" value="1"/>
</dbReference>
<dbReference type="EC" id="2.7.11.1" evidence="1"/>
<feature type="compositionally biased region" description="Basic and acidic residues" evidence="9">
    <location>
        <begin position="155"/>
        <end position="167"/>
    </location>
</feature>
<evidence type="ECO:0000313" key="13">
    <source>
        <dbReference type="Proteomes" id="UP000580250"/>
    </source>
</evidence>